<protein>
    <recommendedName>
        <fullName evidence="4">Outer membrane porin, OprD family</fullName>
    </recommendedName>
</protein>
<evidence type="ECO:0000313" key="3">
    <source>
        <dbReference type="Proteomes" id="UP001201449"/>
    </source>
</evidence>
<accession>A0ABS9BZW1</accession>
<keyword evidence="1" id="KW-0732">Signal</keyword>
<reference evidence="2 3" key="1">
    <citation type="submission" date="2022-01" db="EMBL/GenBank/DDBJ databases">
        <title>Mariniradius saccharolyticus sp. nov., isolated from sediment of a river.</title>
        <authorList>
            <person name="Liu H."/>
        </authorList>
    </citation>
    <scope>NUCLEOTIDE SEQUENCE [LARGE SCALE GENOMIC DNA]</scope>
    <source>
        <strain evidence="2 3">RY-2</strain>
    </source>
</reference>
<comment type="caution">
    <text evidence="2">The sequence shown here is derived from an EMBL/GenBank/DDBJ whole genome shotgun (WGS) entry which is preliminary data.</text>
</comment>
<evidence type="ECO:0008006" key="4">
    <source>
        <dbReference type="Google" id="ProtNLM"/>
    </source>
</evidence>
<organism evidence="2 3">
    <name type="scientific">Mariniradius sediminis</name>
    <dbReference type="NCBI Taxonomy" id="2909237"/>
    <lineage>
        <taxon>Bacteria</taxon>
        <taxon>Pseudomonadati</taxon>
        <taxon>Bacteroidota</taxon>
        <taxon>Cytophagia</taxon>
        <taxon>Cytophagales</taxon>
        <taxon>Cyclobacteriaceae</taxon>
        <taxon>Mariniradius</taxon>
    </lineage>
</organism>
<keyword evidence="3" id="KW-1185">Reference proteome</keyword>
<proteinExistence type="predicted"/>
<sequence>MRGLLVLLFAIGVVFQGFAQDTIKTKTPSQAPVAATVGLRTFWMSTNYWEDFKNDYALGQGAYVQLATKRFKGFSAKARFGAYGRVLSSDLLAPDPRTGAGNRYEVGLFDIANPESRAYGKVEELQISYQSKKLSATIGKMSVNTPFINPQDGRLGPTFAEGLKLGFRPNPKHQFSWDLITRISPRSTSGWFGVGESMGLYPMGLGESGKPGAYFGVTKSDFINSLDWKWKLDSSTELNLNHTLVQNISSTVFSQFTKDWSVDGTQSKIISGLQVIVQQGLGNGGNDDPNKRYKNPDDINYILGGRLGWKDRQTQVVLAYTNISGDGRFLSPREWGREPFFTFIPRERTEGYGYAQSITGLIQRSYGENQGQVYVHGGFVRLPDPTDFEVNKYAFPSYAQVNLGWKYAPKDFLRGLDIHALVMGKFNMKSGEMKPQWIYNKVNMIHVNVILNYTIHWEMFN</sequence>
<dbReference type="Proteomes" id="UP001201449">
    <property type="component" value="Unassembled WGS sequence"/>
</dbReference>
<dbReference type="InterPro" id="IPR023614">
    <property type="entry name" value="Porin_dom_sf"/>
</dbReference>
<dbReference type="RefSeq" id="WP_234862696.1">
    <property type="nucleotide sequence ID" value="NZ_JAKEVZ010000016.1"/>
</dbReference>
<evidence type="ECO:0000313" key="2">
    <source>
        <dbReference type="EMBL" id="MCF1752855.1"/>
    </source>
</evidence>
<feature type="chain" id="PRO_5045763603" description="Outer membrane porin, OprD family" evidence="1">
    <location>
        <begin position="20"/>
        <end position="461"/>
    </location>
</feature>
<feature type="signal peptide" evidence="1">
    <location>
        <begin position="1"/>
        <end position="19"/>
    </location>
</feature>
<gene>
    <name evidence="2" type="ORF">L0U89_17490</name>
</gene>
<evidence type="ECO:0000256" key="1">
    <source>
        <dbReference type="SAM" id="SignalP"/>
    </source>
</evidence>
<name>A0ABS9BZW1_9BACT</name>
<dbReference type="EMBL" id="JAKEVZ010000016">
    <property type="protein sequence ID" value="MCF1752855.1"/>
    <property type="molecule type" value="Genomic_DNA"/>
</dbReference>
<dbReference type="Gene3D" id="2.40.160.10">
    <property type="entry name" value="Porin"/>
    <property type="match status" value="1"/>
</dbReference>